<keyword evidence="3" id="KW-1185">Reference proteome</keyword>
<protein>
    <submittedName>
        <fullName evidence="2">Uncharacterized protein</fullName>
    </submittedName>
</protein>
<organism evidence="2 3">
    <name type="scientific">Pleurodeles waltl</name>
    <name type="common">Iberian ribbed newt</name>
    <dbReference type="NCBI Taxonomy" id="8319"/>
    <lineage>
        <taxon>Eukaryota</taxon>
        <taxon>Metazoa</taxon>
        <taxon>Chordata</taxon>
        <taxon>Craniata</taxon>
        <taxon>Vertebrata</taxon>
        <taxon>Euteleostomi</taxon>
        <taxon>Amphibia</taxon>
        <taxon>Batrachia</taxon>
        <taxon>Caudata</taxon>
        <taxon>Salamandroidea</taxon>
        <taxon>Salamandridae</taxon>
        <taxon>Pleurodelinae</taxon>
        <taxon>Pleurodeles</taxon>
    </lineage>
</organism>
<comment type="caution">
    <text evidence="2">The sequence shown here is derived from an EMBL/GenBank/DDBJ whole genome shotgun (WGS) entry which is preliminary data.</text>
</comment>
<proteinExistence type="predicted"/>
<gene>
    <name evidence="2" type="ORF">NDU88_005749</name>
</gene>
<feature type="region of interest" description="Disordered" evidence="1">
    <location>
        <begin position="1"/>
        <end position="125"/>
    </location>
</feature>
<evidence type="ECO:0000256" key="1">
    <source>
        <dbReference type="SAM" id="MobiDB-lite"/>
    </source>
</evidence>
<dbReference type="Proteomes" id="UP001066276">
    <property type="component" value="Chromosome 3_2"/>
</dbReference>
<reference evidence="2" key="1">
    <citation type="journal article" date="2022" name="bioRxiv">
        <title>Sequencing and chromosome-scale assembly of the giantPleurodeles waltlgenome.</title>
        <authorList>
            <person name="Brown T."/>
            <person name="Elewa A."/>
            <person name="Iarovenko S."/>
            <person name="Subramanian E."/>
            <person name="Araus A.J."/>
            <person name="Petzold A."/>
            <person name="Susuki M."/>
            <person name="Suzuki K.-i.T."/>
            <person name="Hayashi T."/>
            <person name="Toyoda A."/>
            <person name="Oliveira C."/>
            <person name="Osipova E."/>
            <person name="Leigh N.D."/>
            <person name="Simon A."/>
            <person name="Yun M.H."/>
        </authorList>
    </citation>
    <scope>NUCLEOTIDE SEQUENCE</scope>
    <source>
        <strain evidence="2">20211129_DDA</strain>
        <tissue evidence="2">Liver</tissue>
    </source>
</reference>
<evidence type="ECO:0000313" key="3">
    <source>
        <dbReference type="Proteomes" id="UP001066276"/>
    </source>
</evidence>
<dbReference type="EMBL" id="JANPWB010000006">
    <property type="protein sequence ID" value="KAJ1180528.1"/>
    <property type="molecule type" value="Genomic_DNA"/>
</dbReference>
<dbReference type="AlphaFoldDB" id="A0AAV7TV83"/>
<name>A0AAV7TV83_PLEWA</name>
<evidence type="ECO:0000313" key="2">
    <source>
        <dbReference type="EMBL" id="KAJ1180528.1"/>
    </source>
</evidence>
<sequence length="125" mass="13676">MERTYHLGSAQHPHSATAAANQPTQNPRQQHRPCPNQGRIPLKVAARPDRQSGLRGRAQHPPPSARGCFRSRNRHPSGPPGKPALPRDSAIHEATGSSPPRVPERCRSHRAGPLPARGARGSRRW</sequence>
<feature type="compositionally biased region" description="Polar residues" evidence="1">
    <location>
        <begin position="12"/>
        <end position="28"/>
    </location>
</feature>
<accession>A0AAV7TV83</accession>